<proteinExistence type="predicted"/>
<reference evidence="2" key="2">
    <citation type="submission" date="2020-09" db="EMBL/GenBank/DDBJ databases">
        <authorList>
            <person name="Sun Q."/>
            <person name="Ohkuma M."/>
        </authorList>
    </citation>
    <scope>NUCLEOTIDE SEQUENCE</scope>
    <source>
        <strain evidence="2">JCM 4646</strain>
    </source>
</reference>
<organism evidence="2 3">
    <name type="scientific">Kitasatospora indigofera</name>
    <dbReference type="NCBI Taxonomy" id="67307"/>
    <lineage>
        <taxon>Bacteria</taxon>
        <taxon>Bacillati</taxon>
        <taxon>Actinomycetota</taxon>
        <taxon>Actinomycetes</taxon>
        <taxon>Kitasatosporales</taxon>
        <taxon>Streptomycetaceae</taxon>
        <taxon>Kitasatospora</taxon>
    </lineage>
</organism>
<evidence type="ECO:0000256" key="1">
    <source>
        <dbReference type="SAM" id="MobiDB-lite"/>
    </source>
</evidence>
<accession>A0A919KXP8</accession>
<feature type="compositionally biased region" description="Low complexity" evidence="1">
    <location>
        <begin position="25"/>
        <end position="36"/>
    </location>
</feature>
<evidence type="ECO:0000313" key="2">
    <source>
        <dbReference type="EMBL" id="GHH75984.1"/>
    </source>
</evidence>
<comment type="caution">
    <text evidence="2">The sequence shown here is derived from an EMBL/GenBank/DDBJ whole genome shotgun (WGS) entry which is preliminary data.</text>
</comment>
<dbReference type="Proteomes" id="UP000617734">
    <property type="component" value="Unassembled WGS sequence"/>
</dbReference>
<protein>
    <submittedName>
        <fullName evidence="2">Uncharacterized protein</fullName>
    </submittedName>
</protein>
<keyword evidence="3" id="KW-1185">Reference proteome</keyword>
<sequence length="70" mass="7257">MSTVHGTAPRAAAKAPRARTPRSNRTAPGGATAAGPGRRRNPLARAVRNVGIALDTVARVTLLGRDGVRY</sequence>
<reference evidence="2" key="1">
    <citation type="journal article" date="2014" name="Int. J. Syst. Evol. Microbiol.">
        <title>Complete genome sequence of Corynebacterium casei LMG S-19264T (=DSM 44701T), isolated from a smear-ripened cheese.</title>
        <authorList>
            <consortium name="US DOE Joint Genome Institute (JGI-PGF)"/>
            <person name="Walter F."/>
            <person name="Albersmeier A."/>
            <person name="Kalinowski J."/>
            <person name="Ruckert C."/>
        </authorList>
    </citation>
    <scope>NUCLEOTIDE SEQUENCE</scope>
    <source>
        <strain evidence="2">JCM 4646</strain>
    </source>
</reference>
<gene>
    <name evidence="2" type="ORF">GCM10018781_46170</name>
</gene>
<dbReference type="GeneID" id="95354999"/>
<dbReference type="RefSeq" id="WP_190212795.1">
    <property type="nucleotide sequence ID" value="NZ_BNBO01000027.1"/>
</dbReference>
<feature type="region of interest" description="Disordered" evidence="1">
    <location>
        <begin position="1"/>
        <end position="41"/>
    </location>
</feature>
<evidence type="ECO:0000313" key="3">
    <source>
        <dbReference type="Proteomes" id="UP000617734"/>
    </source>
</evidence>
<name>A0A919KXP8_9ACTN</name>
<dbReference type="EMBL" id="BNBO01000027">
    <property type="protein sequence ID" value="GHH75984.1"/>
    <property type="molecule type" value="Genomic_DNA"/>
</dbReference>
<dbReference type="AlphaFoldDB" id="A0A919KXP8"/>